<dbReference type="Pfam" id="PF11367">
    <property type="entry name" value="Tail_completion_gp17"/>
    <property type="match status" value="1"/>
</dbReference>
<reference evidence="1 2" key="1">
    <citation type="submission" date="2018-06" db="EMBL/GenBank/DDBJ databases">
        <title>Genomic Encyclopedia of Type Strains, Phase IV (KMG-IV): sequencing the most valuable type-strain genomes for metagenomic binning, comparative biology and taxonomic classification.</title>
        <authorList>
            <person name="Goeker M."/>
        </authorList>
    </citation>
    <scope>NUCLEOTIDE SEQUENCE [LARGE SCALE GENOMIC DNA]</scope>
    <source>
        <strain evidence="1 2">DSM 26720</strain>
    </source>
</reference>
<sequence>MVSPNLPLQAALVSTIRALNTPAGQRVYSYIPDSPTYPYVQVWPGFETPIDEECWDRTESTMQIDVWADLGNYIKTKEISGAIRNALHEQNLAINGHVVDRVRVESIVYTDDPPLFRARMSISIETQPS</sequence>
<dbReference type="Gene3D" id="3.30.2000.30">
    <property type="match status" value="1"/>
</dbReference>
<gene>
    <name evidence="1" type="ORF">C7374_11463</name>
</gene>
<protein>
    <submittedName>
        <fullName evidence="1">Uncharacterized protein DUF3168</fullName>
    </submittedName>
</protein>
<dbReference type="InterPro" id="IPR021508">
    <property type="entry name" value="Gp17-like"/>
</dbReference>
<organism evidence="1 2">
    <name type="scientific">Falsochrobactrum ovis</name>
    <dbReference type="NCBI Taxonomy" id="1293442"/>
    <lineage>
        <taxon>Bacteria</taxon>
        <taxon>Pseudomonadati</taxon>
        <taxon>Pseudomonadota</taxon>
        <taxon>Alphaproteobacteria</taxon>
        <taxon>Hyphomicrobiales</taxon>
        <taxon>Brucellaceae</taxon>
        <taxon>Falsochrobactrum</taxon>
    </lineage>
</organism>
<keyword evidence="2" id="KW-1185">Reference proteome</keyword>
<proteinExistence type="predicted"/>
<comment type="caution">
    <text evidence="1">The sequence shown here is derived from an EMBL/GenBank/DDBJ whole genome shotgun (WGS) entry which is preliminary data.</text>
</comment>
<dbReference type="RefSeq" id="WP_111576093.1">
    <property type="nucleotide sequence ID" value="NZ_JBHEEY010000010.1"/>
</dbReference>
<evidence type="ECO:0000313" key="1">
    <source>
        <dbReference type="EMBL" id="RAK26377.1"/>
    </source>
</evidence>
<dbReference type="InterPro" id="IPR053745">
    <property type="entry name" value="Viral_Tail_Comp_sf"/>
</dbReference>
<dbReference type="AlphaFoldDB" id="A0A364JSU3"/>
<name>A0A364JSU3_9HYPH</name>
<accession>A0A364JSU3</accession>
<dbReference type="Proteomes" id="UP000249453">
    <property type="component" value="Unassembled WGS sequence"/>
</dbReference>
<dbReference type="EMBL" id="QLMK01000014">
    <property type="protein sequence ID" value="RAK26377.1"/>
    <property type="molecule type" value="Genomic_DNA"/>
</dbReference>
<evidence type="ECO:0000313" key="2">
    <source>
        <dbReference type="Proteomes" id="UP000249453"/>
    </source>
</evidence>